<protein>
    <submittedName>
        <fullName evidence="3">Uncharacterized protein</fullName>
    </submittedName>
</protein>
<sequence>MRRPGCASASPPSSKEFTTPSADPSTGRQKHRVDVAHPSVVEADPPTPKNRPGMILLLLLMLTAGLTGIAYAWRLGDYKGWLSSSVNPTMEYYKKLSNSVNGSREHMRNRCEQVYLLQSDNEARGSARLEPSNCSFESVKTGHEGRASVTLTEHR</sequence>
<feature type="compositionally biased region" description="Basic and acidic residues" evidence="1">
    <location>
        <begin position="140"/>
        <end position="155"/>
    </location>
</feature>
<feature type="transmembrane region" description="Helical" evidence="2">
    <location>
        <begin position="54"/>
        <end position="73"/>
    </location>
</feature>
<evidence type="ECO:0000313" key="3">
    <source>
        <dbReference type="EMBL" id="KAH7943306.1"/>
    </source>
</evidence>
<feature type="region of interest" description="Disordered" evidence="1">
    <location>
        <begin position="1"/>
        <end position="48"/>
    </location>
</feature>
<dbReference type="AlphaFoldDB" id="A0A9D4PHF8"/>
<feature type="compositionally biased region" description="Polar residues" evidence="1">
    <location>
        <begin position="10"/>
        <end position="27"/>
    </location>
</feature>
<dbReference type="EMBL" id="JABSTV010001253">
    <property type="protein sequence ID" value="KAH7943306.1"/>
    <property type="molecule type" value="Genomic_DNA"/>
</dbReference>
<reference evidence="3" key="2">
    <citation type="submission" date="2021-09" db="EMBL/GenBank/DDBJ databases">
        <authorList>
            <person name="Jia N."/>
            <person name="Wang J."/>
            <person name="Shi W."/>
            <person name="Du L."/>
            <person name="Sun Y."/>
            <person name="Zhan W."/>
            <person name="Jiang J."/>
            <person name="Wang Q."/>
            <person name="Zhang B."/>
            <person name="Ji P."/>
            <person name="Sakyi L.B."/>
            <person name="Cui X."/>
            <person name="Yuan T."/>
            <person name="Jiang B."/>
            <person name="Yang W."/>
            <person name="Lam T.T.-Y."/>
            <person name="Chang Q."/>
            <person name="Ding S."/>
            <person name="Wang X."/>
            <person name="Zhu J."/>
            <person name="Ruan X."/>
            <person name="Zhao L."/>
            <person name="Wei J."/>
            <person name="Que T."/>
            <person name="Du C."/>
            <person name="Cheng J."/>
            <person name="Dai P."/>
            <person name="Han X."/>
            <person name="Huang E."/>
            <person name="Gao Y."/>
            <person name="Liu J."/>
            <person name="Shao H."/>
            <person name="Ye R."/>
            <person name="Li L."/>
            <person name="Wei W."/>
            <person name="Wang X."/>
            <person name="Wang C."/>
            <person name="Huo Q."/>
            <person name="Li W."/>
            <person name="Guo W."/>
            <person name="Chen H."/>
            <person name="Chen S."/>
            <person name="Zhou L."/>
            <person name="Zhou L."/>
            <person name="Ni X."/>
            <person name="Tian J."/>
            <person name="Zhou Y."/>
            <person name="Sheng Y."/>
            <person name="Liu T."/>
            <person name="Pan Y."/>
            <person name="Xia L."/>
            <person name="Li J."/>
            <person name="Zhao F."/>
            <person name="Cao W."/>
        </authorList>
    </citation>
    <scope>NUCLEOTIDE SEQUENCE</scope>
    <source>
        <strain evidence="3">Rsan-2018</strain>
        <tissue evidence="3">Larvae</tissue>
    </source>
</reference>
<evidence type="ECO:0000313" key="4">
    <source>
        <dbReference type="Proteomes" id="UP000821837"/>
    </source>
</evidence>
<keyword evidence="2" id="KW-0812">Transmembrane</keyword>
<name>A0A9D4PHF8_RHISA</name>
<reference evidence="3" key="1">
    <citation type="journal article" date="2020" name="Cell">
        <title>Large-Scale Comparative Analyses of Tick Genomes Elucidate Their Genetic Diversity and Vector Capacities.</title>
        <authorList>
            <consortium name="Tick Genome and Microbiome Consortium (TIGMIC)"/>
            <person name="Jia N."/>
            <person name="Wang J."/>
            <person name="Shi W."/>
            <person name="Du L."/>
            <person name="Sun Y."/>
            <person name="Zhan W."/>
            <person name="Jiang J.F."/>
            <person name="Wang Q."/>
            <person name="Zhang B."/>
            <person name="Ji P."/>
            <person name="Bell-Sakyi L."/>
            <person name="Cui X.M."/>
            <person name="Yuan T.T."/>
            <person name="Jiang B.G."/>
            <person name="Yang W.F."/>
            <person name="Lam T.T."/>
            <person name="Chang Q.C."/>
            <person name="Ding S.J."/>
            <person name="Wang X.J."/>
            <person name="Zhu J.G."/>
            <person name="Ruan X.D."/>
            <person name="Zhao L."/>
            <person name="Wei J.T."/>
            <person name="Ye R.Z."/>
            <person name="Que T.C."/>
            <person name="Du C.H."/>
            <person name="Zhou Y.H."/>
            <person name="Cheng J.X."/>
            <person name="Dai P.F."/>
            <person name="Guo W.B."/>
            <person name="Han X.H."/>
            <person name="Huang E.J."/>
            <person name="Li L.F."/>
            <person name="Wei W."/>
            <person name="Gao Y.C."/>
            <person name="Liu J.Z."/>
            <person name="Shao H.Z."/>
            <person name="Wang X."/>
            <person name="Wang C.C."/>
            <person name="Yang T.C."/>
            <person name="Huo Q.B."/>
            <person name="Li W."/>
            <person name="Chen H.Y."/>
            <person name="Chen S.E."/>
            <person name="Zhou L.G."/>
            <person name="Ni X.B."/>
            <person name="Tian J.H."/>
            <person name="Sheng Y."/>
            <person name="Liu T."/>
            <person name="Pan Y.S."/>
            <person name="Xia L.Y."/>
            <person name="Li J."/>
            <person name="Zhao F."/>
            <person name="Cao W.C."/>
        </authorList>
    </citation>
    <scope>NUCLEOTIDE SEQUENCE</scope>
    <source>
        <strain evidence="3">Rsan-2018</strain>
    </source>
</reference>
<keyword evidence="4" id="KW-1185">Reference proteome</keyword>
<organism evidence="3 4">
    <name type="scientific">Rhipicephalus sanguineus</name>
    <name type="common">Brown dog tick</name>
    <name type="synonym">Ixodes sanguineus</name>
    <dbReference type="NCBI Taxonomy" id="34632"/>
    <lineage>
        <taxon>Eukaryota</taxon>
        <taxon>Metazoa</taxon>
        <taxon>Ecdysozoa</taxon>
        <taxon>Arthropoda</taxon>
        <taxon>Chelicerata</taxon>
        <taxon>Arachnida</taxon>
        <taxon>Acari</taxon>
        <taxon>Parasitiformes</taxon>
        <taxon>Ixodida</taxon>
        <taxon>Ixodoidea</taxon>
        <taxon>Ixodidae</taxon>
        <taxon>Rhipicephalinae</taxon>
        <taxon>Rhipicephalus</taxon>
        <taxon>Rhipicephalus</taxon>
    </lineage>
</organism>
<evidence type="ECO:0000256" key="2">
    <source>
        <dbReference type="SAM" id="Phobius"/>
    </source>
</evidence>
<gene>
    <name evidence="3" type="ORF">HPB52_006828</name>
</gene>
<keyword evidence="2" id="KW-1133">Transmembrane helix</keyword>
<accession>A0A9D4PHF8</accession>
<proteinExistence type="predicted"/>
<keyword evidence="2" id="KW-0472">Membrane</keyword>
<dbReference type="Proteomes" id="UP000821837">
    <property type="component" value="Unassembled WGS sequence"/>
</dbReference>
<evidence type="ECO:0000256" key="1">
    <source>
        <dbReference type="SAM" id="MobiDB-lite"/>
    </source>
</evidence>
<feature type="region of interest" description="Disordered" evidence="1">
    <location>
        <begin position="136"/>
        <end position="155"/>
    </location>
</feature>
<comment type="caution">
    <text evidence="3">The sequence shown here is derived from an EMBL/GenBank/DDBJ whole genome shotgun (WGS) entry which is preliminary data.</text>
</comment>